<organism evidence="4 5">
    <name type="scientific">Diacronema lutheri</name>
    <name type="common">Unicellular marine alga</name>
    <name type="synonym">Monochrysis lutheri</name>
    <dbReference type="NCBI Taxonomy" id="2081491"/>
    <lineage>
        <taxon>Eukaryota</taxon>
        <taxon>Haptista</taxon>
        <taxon>Haptophyta</taxon>
        <taxon>Pavlovophyceae</taxon>
        <taxon>Pavlovales</taxon>
        <taxon>Pavlovaceae</taxon>
        <taxon>Diacronema</taxon>
    </lineage>
</organism>
<gene>
    <name evidence="4" type="ORF">KFE25_007310</name>
</gene>
<dbReference type="PANTHER" id="PTHR45586:SF1">
    <property type="entry name" value="LIPOPOLYSACCHARIDE ASSEMBLY PROTEIN B"/>
    <property type="match status" value="1"/>
</dbReference>
<dbReference type="EMBL" id="JAGTXO010000003">
    <property type="protein sequence ID" value="KAG8468792.1"/>
    <property type="molecule type" value="Genomic_DNA"/>
</dbReference>
<evidence type="ECO:0000256" key="1">
    <source>
        <dbReference type="ARBA" id="ARBA00022737"/>
    </source>
</evidence>
<dbReference type="InterPro" id="IPR051012">
    <property type="entry name" value="CellSynth/LPSAsmb/PSIAsmb"/>
</dbReference>
<dbReference type="Gene3D" id="1.25.40.10">
    <property type="entry name" value="Tetratricopeptide repeat domain"/>
    <property type="match status" value="1"/>
</dbReference>
<keyword evidence="2" id="KW-0802">TPR repeat</keyword>
<dbReference type="AlphaFoldDB" id="A0A8J5XUL1"/>
<dbReference type="OrthoDB" id="10597677at2759"/>
<keyword evidence="5" id="KW-1185">Reference proteome</keyword>
<protein>
    <submittedName>
        <fullName evidence="4">Uncharacterized protein</fullName>
    </submittedName>
</protein>
<feature type="compositionally biased region" description="Low complexity" evidence="3">
    <location>
        <begin position="179"/>
        <end position="189"/>
    </location>
</feature>
<proteinExistence type="predicted"/>
<evidence type="ECO:0000256" key="3">
    <source>
        <dbReference type="SAM" id="MobiDB-lite"/>
    </source>
</evidence>
<name>A0A8J5XUL1_DIALT</name>
<reference evidence="4" key="1">
    <citation type="submission" date="2021-05" db="EMBL/GenBank/DDBJ databases">
        <title>The genome of the haptophyte Pavlova lutheri (Diacronema luteri, Pavlovales) - a model for lipid biosynthesis in eukaryotic algae.</title>
        <authorList>
            <person name="Hulatt C.J."/>
            <person name="Posewitz M.C."/>
        </authorList>
    </citation>
    <scope>NUCLEOTIDE SEQUENCE</scope>
    <source>
        <strain evidence="4">NIVA-4/92</strain>
    </source>
</reference>
<dbReference type="Proteomes" id="UP000751190">
    <property type="component" value="Unassembled WGS sequence"/>
</dbReference>
<evidence type="ECO:0000313" key="4">
    <source>
        <dbReference type="EMBL" id="KAG8468792.1"/>
    </source>
</evidence>
<dbReference type="InterPro" id="IPR019734">
    <property type="entry name" value="TPR_rpt"/>
</dbReference>
<feature type="region of interest" description="Disordered" evidence="3">
    <location>
        <begin position="179"/>
        <end position="198"/>
    </location>
</feature>
<dbReference type="Pfam" id="PF14559">
    <property type="entry name" value="TPR_19"/>
    <property type="match status" value="1"/>
</dbReference>
<sequence length="566" mass="58753">MAAVVVALFLQHDHLLLPRTVLLPRDGCARGDGVSTELCAPPLAAHPLTAVAVSPLLDRALCERFVAAAEAAAARAGGWRSVLRYETREVPLAEIPELQRWYDAHGASRLAALLRSHHVPRGPAGSPPLALALFDSNVVKYDARDAEGSRGVTMHTDGEDVFTFNVLLSPRAAFGAGAHPAGAGTRAPPDGGGDCDGEGPGRRGVGAYFAHLNRTACVAQGEVLTYYGGLAHSSGEPLGWGVRYVWQGFYRPMPPAARRVAGADGGAGARLAALDAELLAVSAPLARAAVTAVERAPDFDRTALARLLANLCAVQGRQQEQLHVKEAEASEEEAKGALDACKRAIAAEPTAGAYNNLALVLARTGDALAAEAALRAGLALLAQRAAWCGARRGASDGGEDGAARPPADAQHSCARDAPEGAELWSNLGALLREQRGRGADAAAACDAAVALAPDVSALHANRGAAYAELDPIEARRAYERALELDPRAANARFSMAVLLLRAGDADGAARALREVLRDEPRDDEARRALARALVELGRLDEAIALGREGARLSAPGADVRPAGAAG</sequence>
<keyword evidence="1" id="KW-0677">Repeat</keyword>
<evidence type="ECO:0000256" key="2">
    <source>
        <dbReference type="ARBA" id="ARBA00022803"/>
    </source>
</evidence>
<evidence type="ECO:0000313" key="5">
    <source>
        <dbReference type="Proteomes" id="UP000751190"/>
    </source>
</evidence>
<dbReference type="SUPFAM" id="SSF48452">
    <property type="entry name" value="TPR-like"/>
    <property type="match status" value="1"/>
</dbReference>
<dbReference type="InterPro" id="IPR011990">
    <property type="entry name" value="TPR-like_helical_dom_sf"/>
</dbReference>
<dbReference type="PANTHER" id="PTHR45586">
    <property type="entry name" value="TPR REPEAT-CONTAINING PROTEIN PA4667"/>
    <property type="match status" value="1"/>
</dbReference>
<dbReference type="SMART" id="SM00028">
    <property type="entry name" value="TPR"/>
    <property type="match status" value="4"/>
</dbReference>
<dbReference type="Pfam" id="PF13432">
    <property type="entry name" value="TPR_16"/>
    <property type="match status" value="1"/>
</dbReference>
<accession>A0A8J5XUL1</accession>
<comment type="caution">
    <text evidence="4">The sequence shown here is derived from an EMBL/GenBank/DDBJ whole genome shotgun (WGS) entry which is preliminary data.</text>
</comment>